<dbReference type="EMBL" id="JBIYSL010000001">
    <property type="protein sequence ID" value="MFK0521750.1"/>
    <property type="molecule type" value="Genomic_DNA"/>
</dbReference>
<proteinExistence type="predicted"/>
<evidence type="ECO:0000313" key="2">
    <source>
        <dbReference type="Proteomes" id="UP001618531"/>
    </source>
</evidence>
<gene>
    <name evidence="1" type="ORF">ACINKY_06010</name>
</gene>
<organism evidence="1 2">
    <name type="scientific">Paenibacillus illinoisensis</name>
    <dbReference type="NCBI Taxonomy" id="59845"/>
    <lineage>
        <taxon>Bacteria</taxon>
        <taxon>Bacillati</taxon>
        <taxon>Bacillota</taxon>
        <taxon>Bacilli</taxon>
        <taxon>Bacillales</taxon>
        <taxon>Paenibacillaceae</taxon>
        <taxon>Paenibacillus</taxon>
    </lineage>
</organism>
<protein>
    <recommendedName>
        <fullName evidence="3">Lipoprotein</fullName>
    </recommendedName>
</protein>
<name>A0ABW8HQ26_9BACL</name>
<comment type="caution">
    <text evidence="1">The sequence shown here is derived from an EMBL/GenBank/DDBJ whole genome shotgun (WGS) entry which is preliminary data.</text>
</comment>
<accession>A0ABW8HQ26</accession>
<sequence length="223" mass="25482">MEPHYHTSDKSINIICKQMYIKHKIYKLMKHYGIMLRLNYWNNTYDFEWKGGRTLKHASLIFMICLVLFGCSDSSLNNDATSTPDQIQKDGDQIIASKQSGDYELRLIIKKSNNDSFIFEPGLKYIGKDADNEILHSKNILDVDLQSDGESILPPRSTTTEGITTKLVKDQWYSESYEITLSSDQLQQIASSNVSVVLNAVFQSDQSSFEDEKTMIINAEEVM</sequence>
<reference evidence="1 2" key="1">
    <citation type="submission" date="2024-11" db="EMBL/GenBank/DDBJ databases">
        <title>Identification and Characterization of a Novel Fosfomycin Bacillithiol Transferase FosB8 in Paenibacillus illinoisensis.</title>
        <authorList>
            <person name="Lu W."/>
        </authorList>
    </citation>
    <scope>NUCLEOTIDE SEQUENCE [LARGE SCALE GENOMIC DNA]</scope>
    <source>
        <strain evidence="1 2">WP77</strain>
    </source>
</reference>
<keyword evidence="2" id="KW-1185">Reference proteome</keyword>
<evidence type="ECO:0008006" key="3">
    <source>
        <dbReference type="Google" id="ProtNLM"/>
    </source>
</evidence>
<evidence type="ECO:0000313" key="1">
    <source>
        <dbReference type="EMBL" id="MFK0521750.1"/>
    </source>
</evidence>
<dbReference type="Proteomes" id="UP001618531">
    <property type="component" value="Unassembled WGS sequence"/>
</dbReference>